<comment type="caution">
    <text evidence="3">The sequence shown here is derived from an EMBL/GenBank/DDBJ whole genome shotgun (WGS) entry which is preliminary data.</text>
</comment>
<feature type="compositionally biased region" description="Polar residues" evidence="1">
    <location>
        <begin position="424"/>
        <end position="438"/>
    </location>
</feature>
<dbReference type="InterPro" id="IPR000477">
    <property type="entry name" value="RT_dom"/>
</dbReference>
<dbReference type="InterPro" id="IPR036691">
    <property type="entry name" value="Endo/exonu/phosph_ase_sf"/>
</dbReference>
<dbReference type="Gene3D" id="3.60.10.10">
    <property type="entry name" value="Endonuclease/exonuclease/phosphatase"/>
    <property type="match status" value="1"/>
</dbReference>
<name>A0AAV5JPC0_9ROSI</name>
<dbReference type="GO" id="GO:0003676">
    <property type="term" value="F:nucleic acid binding"/>
    <property type="evidence" value="ECO:0007669"/>
    <property type="project" value="InterPro"/>
</dbReference>
<dbReference type="InterPro" id="IPR025558">
    <property type="entry name" value="DUF4283"/>
</dbReference>
<feature type="compositionally biased region" description="Polar residues" evidence="1">
    <location>
        <begin position="360"/>
        <end position="372"/>
    </location>
</feature>
<evidence type="ECO:0000256" key="1">
    <source>
        <dbReference type="SAM" id="MobiDB-lite"/>
    </source>
</evidence>
<evidence type="ECO:0000259" key="2">
    <source>
        <dbReference type="PROSITE" id="PS50878"/>
    </source>
</evidence>
<feature type="compositionally biased region" description="Basic and acidic residues" evidence="1">
    <location>
        <begin position="18"/>
        <end position="31"/>
    </location>
</feature>
<dbReference type="SUPFAM" id="SSF56672">
    <property type="entry name" value="DNA/RNA polymerases"/>
    <property type="match status" value="1"/>
</dbReference>
<dbReference type="PANTHER" id="PTHR19446">
    <property type="entry name" value="REVERSE TRANSCRIPTASES"/>
    <property type="match status" value="1"/>
</dbReference>
<evidence type="ECO:0000313" key="3">
    <source>
        <dbReference type="EMBL" id="GKV16524.1"/>
    </source>
</evidence>
<gene>
    <name evidence="3" type="ORF">SLEP1_g27155</name>
</gene>
<reference evidence="3 4" key="1">
    <citation type="journal article" date="2021" name="Commun. Biol.">
        <title>The genome of Shorea leprosula (Dipterocarpaceae) highlights the ecological relevance of drought in aseasonal tropical rainforests.</title>
        <authorList>
            <person name="Ng K.K.S."/>
            <person name="Kobayashi M.J."/>
            <person name="Fawcett J.A."/>
            <person name="Hatakeyama M."/>
            <person name="Paape T."/>
            <person name="Ng C.H."/>
            <person name="Ang C.C."/>
            <person name="Tnah L.H."/>
            <person name="Lee C.T."/>
            <person name="Nishiyama T."/>
            <person name="Sese J."/>
            <person name="O'Brien M.J."/>
            <person name="Copetti D."/>
            <person name="Mohd Noor M.I."/>
            <person name="Ong R.C."/>
            <person name="Putra M."/>
            <person name="Sireger I.Z."/>
            <person name="Indrioko S."/>
            <person name="Kosugi Y."/>
            <person name="Izuno A."/>
            <person name="Isagi Y."/>
            <person name="Lee S.L."/>
            <person name="Shimizu K.K."/>
        </authorList>
    </citation>
    <scope>NUCLEOTIDE SEQUENCE [LARGE SCALE GENOMIC DNA]</scope>
    <source>
        <strain evidence="3">214</strain>
    </source>
</reference>
<feature type="domain" description="Reverse transcriptase" evidence="2">
    <location>
        <begin position="978"/>
        <end position="1256"/>
    </location>
</feature>
<dbReference type="InterPro" id="IPR002156">
    <property type="entry name" value="RNaseH_domain"/>
</dbReference>
<dbReference type="GO" id="GO:0004523">
    <property type="term" value="F:RNA-DNA hybrid ribonuclease activity"/>
    <property type="evidence" value="ECO:0007669"/>
    <property type="project" value="InterPro"/>
</dbReference>
<dbReference type="PROSITE" id="PS50878">
    <property type="entry name" value="RT_POL"/>
    <property type="match status" value="1"/>
</dbReference>
<protein>
    <recommendedName>
        <fullName evidence="2">Reverse transcriptase domain-containing protein</fullName>
    </recommendedName>
</protein>
<dbReference type="SUPFAM" id="SSF56219">
    <property type="entry name" value="DNase I-like"/>
    <property type="match status" value="1"/>
</dbReference>
<dbReference type="InterPro" id="IPR043502">
    <property type="entry name" value="DNA/RNA_pol_sf"/>
</dbReference>
<feature type="region of interest" description="Disordered" evidence="1">
    <location>
        <begin position="1"/>
        <end position="48"/>
    </location>
</feature>
<feature type="region of interest" description="Disordered" evidence="1">
    <location>
        <begin position="327"/>
        <end position="372"/>
    </location>
</feature>
<accession>A0AAV5JPC0</accession>
<dbReference type="Pfam" id="PF00078">
    <property type="entry name" value="RVT_1"/>
    <property type="match status" value="1"/>
</dbReference>
<evidence type="ECO:0000313" key="4">
    <source>
        <dbReference type="Proteomes" id="UP001054252"/>
    </source>
</evidence>
<organism evidence="3 4">
    <name type="scientific">Rubroshorea leprosula</name>
    <dbReference type="NCBI Taxonomy" id="152421"/>
    <lineage>
        <taxon>Eukaryota</taxon>
        <taxon>Viridiplantae</taxon>
        <taxon>Streptophyta</taxon>
        <taxon>Embryophyta</taxon>
        <taxon>Tracheophyta</taxon>
        <taxon>Spermatophyta</taxon>
        <taxon>Magnoliopsida</taxon>
        <taxon>eudicotyledons</taxon>
        <taxon>Gunneridae</taxon>
        <taxon>Pentapetalae</taxon>
        <taxon>rosids</taxon>
        <taxon>malvids</taxon>
        <taxon>Malvales</taxon>
        <taxon>Dipterocarpaceae</taxon>
        <taxon>Rubroshorea</taxon>
    </lineage>
</organism>
<proteinExistence type="predicted"/>
<dbReference type="Proteomes" id="UP001054252">
    <property type="component" value="Unassembled WGS sequence"/>
</dbReference>
<dbReference type="CDD" id="cd01650">
    <property type="entry name" value="RT_nLTR_like"/>
    <property type="match status" value="1"/>
</dbReference>
<dbReference type="Pfam" id="PF13456">
    <property type="entry name" value="RVT_3"/>
    <property type="match status" value="1"/>
</dbReference>
<keyword evidence="4" id="KW-1185">Reference proteome</keyword>
<dbReference type="EMBL" id="BPVZ01000046">
    <property type="protein sequence ID" value="GKV16524.1"/>
    <property type="molecule type" value="Genomic_DNA"/>
</dbReference>
<sequence length="1409" mass="157113">MASESSPDPPPSAEESDSLERSIKRIKDDRPSTLSSEPPIPGVVPPNQKSFKDMLIDGGADPIPSMITVEELMAAGDKVQAQAPMMANDVAGVPKKSIPKAYIPKAIWQKLCAPWKNSLIVNLLGKRVNYHLLCNRLVREWRTEDEFEVIDIGKGFYVVKFSSPEDCSRVLIGGPYKFFDHYLAVQPWEPNFQPSRAKLPKTAIWVKLYEVPMEYYHEAAILYLGNKLGRAIKVDRTTLLATRGEFARVCVEVDLNESLPSMIALDLEELPQSLILVEHPLPPPAPTGGTAIIHENLSMQHLAEHSHIPDLSDNCMTYGSWMVAKRKPRKVVKQRSSSDPTSSPGGTHLVDSDRRGNHAKSISQLTPNSVRNNNSNRFAAIAVEDDSSGRIPSIVEVNSASISVDKETAPEHFDMEVAPYLSTQSQRLGSAPESSKVQSKWARKKEKSKDVLGPVSKPPKSTGSKFLDSNRIRESIKNNSSRLVNVTVAASPLVIKGSSPQATPRLTPVNPNSDLPNTEVIPLPTFTGEATEHGPGNIIGNGGTDDNVLVTDTTPAVTSNDGVPQTKAAFGSTKLNFMRRRGYDMHFQVPAAGFAGGLWLFWNSSAKLSILFSTSQAIHCALQEWSREHSGAWVLMGDLNDILSMDEISPRTTSVFHRTQRFRCWLESCGLMNMESLGCKFTWCRLRNGRVVLRERLDRVLFNSGAQILLQGAKVFTLPRIHSDHHPILLDLDTAASQIPVNKPLRFEAAWLSRDEFRSVFHEAWSQHASQLPVAIHHTKEACNSWGKSVFGNIFKKKRLLRARITGIQNSPRYYSSSQLQALEQELLDEYQQILYEEELLWFQKSRVDWIASGDRNTSFYHLSTMVRRSKNKIGALKIGGEWNMDPDALKSHVRNFSMELFISKDTAPSSEDLFAFQHTIPIEQHSLLIQPATLEEVRAALFSMKGLKSPGPDGIQALFYQQHWDTVSRTFLDFVNQALLEGCFDPVLTRAYVALIPKEDSPDVIQKFRPISLLNVAYKVLSKLIVNRLCPHLQKIVGPHQSSFLAGRSTVDNIILTQEAVHSMKRLKGRRGAMVLKIDLHKAFDSIDWGFLRQVLTDFNVPQQLINLIMFAVTSVQLEILWNGEPLPSFRPMRGLRQGDPLSPYLFILVMEKLAHMIQGRVFTKDWKPYKLSRGGDNALWCKAMRDKYLRGSKLLEARGTRGSSFLWRGVLQCCSVLQLGIKWRIGSGESVNFWTDTWASHKPLLNASNAGVSLSLLSMTVADAITLGKEWNLNTLYSLVSEEAVEIIRAIPLSKNLQTPDSIFWDGTTDGSFTVKSAYHLIQAMKAGERREPDNLAAALLSDIRDLMAQFESCMLQHVLREGNAAADFLASLGHTSPPGLSILDSPPTGLRPILLGDQMGASFLRL</sequence>
<dbReference type="Pfam" id="PF14111">
    <property type="entry name" value="DUF4283"/>
    <property type="match status" value="1"/>
</dbReference>
<feature type="region of interest" description="Disordered" evidence="1">
    <location>
        <begin position="424"/>
        <end position="469"/>
    </location>
</feature>
<feature type="compositionally biased region" description="Low complexity" evidence="1">
    <location>
        <begin position="337"/>
        <end position="347"/>
    </location>
</feature>